<feature type="region of interest" description="Disordered" evidence="1">
    <location>
        <begin position="322"/>
        <end position="341"/>
    </location>
</feature>
<keyword evidence="2" id="KW-0732">Signal</keyword>
<accession>A0A812KBX8</accession>
<dbReference type="EMBL" id="CAJNDS010000596">
    <property type="protein sequence ID" value="CAE7221519.1"/>
    <property type="molecule type" value="Genomic_DNA"/>
</dbReference>
<comment type="caution">
    <text evidence="3">The sequence shown here is derived from an EMBL/GenBank/DDBJ whole genome shotgun (WGS) entry which is preliminary data.</text>
</comment>
<name>A0A812KBX8_9DINO</name>
<evidence type="ECO:0000313" key="4">
    <source>
        <dbReference type="Proteomes" id="UP000604046"/>
    </source>
</evidence>
<evidence type="ECO:0000313" key="3">
    <source>
        <dbReference type="EMBL" id="CAE7221519.1"/>
    </source>
</evidence>
<feature type="signal peptide" evidence="2">
    <location>
        <begin position="1"/>
        <end position="34"/>
    </location>
</feature>
<reference evidence="3" key="1">
    <citation type="submission" date="2021-02" db="EMBL/GenBank/DDBJ databases">
        <authorList>
            <person name="Dougan E. K."/>
            <person name="Rhodes N."/>
            <person name="Thang M."/>
            <person name="Chan C."/>
        </authorList>
    </citation>
    <scope>NUCLEOTIDE SEQUENCE</scope>
</reference>
<sequence length="1331" mass="142120">MNKMPRVATVATTWFKTTWLKLVVAIFLVQLSSSTSITPAGTPGSPSNAQCPEESSFLQRNDSVWRKTEVKMLEEQQDALIARAYGTSGHARSRLVSLEQEMDSVVSSKFIDDLADIAEPFKDLGQSLLEVGETVGSFAGNAVKVFGDIVVSATIATVNALPNEIKAAAEALGDVAQSAVDAVEDAGELVASTAVNLAGDALAAAQYSIQQGVSLATTIANELESAAAAFGGEIAKIGYLVADLAQEAWDVIKDFIGCLTESFTLCKLLLDDVADCDDGASGVSFTTSSASVTLTFTGEFTKGWGLEAFGGALFGMGDATSGGRPKLPGRDSSQARKPPGTTLRNKKGLRSFLAAAPSGSCASSLEMAFEGVVQFEPTLSLTVNTNGDTEVEISGIVRASFDALVQAEGSCGLTAERRFPAKPIMKAFCTVPVCIILMLQMVAEIEMGGSMTGTSEASAEAEIEISGTITVNPSGSAAVNFQNPSIKHEAGVGVAASTSGFIRVGIGPEFVVWPMPGVPVVITPMFNAEVRAQGTLELSSSVSLAESGANVSRTHSRARLGRIDLDLCGAAALNLFADVDIQGFAVPKAFTAALGTDWIKDAIEDSILQGAEALIQFLFASTGAQCIPGAASVVDAIGDAAAAASGFITGLIPSLSLDFSTPSMQLLAPRKLWCATVYRTPGFDTAPCAAELGCKLAGRPPEPSVTILPASQVTESVVSSGSSGACYSIPMGRAFIQIGEWRFAAVDANHLSLSHKDGQTAAIWRQDGYFFSGPRTDWGGWDRAIGPSEWVTFGFQYIEIGFFRLAAIDNYHFSISHKSGNTVQIFRYDGVTFDGPRADWGSQSRPESAPVNIYVGEDFLQLGWFRLGQKLTGGNMNFAIAHKDGKTLEMWSEPGQRYTDVADHYAVTFWSRSAASWTCEDIAQMAHGPCGSFGLGFGDRFIRVGDWRIGALDSERFAIVHKDGQTPAIFGADGAMAYQQGVAGAGLWSRPEGFPAGITMGPGFLQFGNFRLAAMDDWHMSVSHKDGQTSYIWRGTDGTVHPGPRTDWSAWGVGSQTAVAITYGDRFLQIGKFRLGVRADDTDYLLVTHITGEVTVNLYRKNGQTWSNTATDPNLVNLRHPKWHCGPAVPGLCSGITTGENFIQFGKFRLAAMDNFHLTVSHQDGQTQMVWRYDNVVETGPRTDWNSWGREPKEVSSSTRLAFGDRFIQIGQFRLGAWNQDDYFSISHSNNNIPHRWKQDGSEARAVLSGSTSGSLWNSQHPVGEPLGVSFGDRFVQIGPFRLGDVDGTHFTLAVSGRTLFTFHDQGTSHAGGDLTTFGREIQPCSLYGAR</sequence>
<keyword evidence="4" id="KW-1185">Reference proteome</keyword>
<protein>
    <submittedName>
        <fullName evidence="3">Uncharacterized protein</fullName>
    </submittedName>
</protein>
<organism evidence="3 4">
    <name type="scientific">Symbiodinium natans</name>
    <dbReference type="NCBI Taxonomy" id="878477"/>
    <lineage>
        <taxon>Eukaryota</taxon>
        <taxon>Sar</taxon>
        <taxon>Alveolata</taxon>
        <taxon>Dinophyceae</taxon>
        <taxon>Suessiales</taxon>
        <taxon>Symbiodiniaceae</taxon>
        <taxon>Symbiodinium</taxon>
    </lineage>
</organism>
<gene>
    <name evidence="3" type="ORF">SNAT2548_LOCUS8171</name>
</gene>
<feature type="chain" id="PRO_5032902777" evidence="2">
    <location>
        <begin position="35"/>
        <end position="1331"/>
    </location>
</feature>
<evidence type="ECO:0000256" key="1">
    <source>
        <dbReference type="SAM" id="MobiDB-lite"/>
    </source>
</evidence>
<evidence type="ECO:0000256" key="2">
    <source>
        <dbReference type="SAM" id="SignalP"/>
    </source>
</evidence>
<proteinExistence type="predicted"/>
<dbReference type="Proteomes" id="UP000604046">
    <property type="component" value="Unassembled WGS sequence"/>
</dbReference>